<dbReference type="RefSeq" id="WP_004569545.1">
    <property type="nucleotide sequence ID" value="NZ_CH724148.1"/>
</dbReference>
<reference evidence="2 3" key="1">
    <citation type="submission" date="2006-02" db="EMBL/GenBank/DDBJ databases">
        <authorList>
            <person name="Murray A."/>
            <person name="Staley J."/>
            <person name="Ferriera S."/>
            <person name="Johnson J."/>
            <person name="Kravitz S."/>
            <person name="Halpern A."/>
            <person name="Remington K."/>
            <person name="Beeson K."/>
            <person name="Tran B."/>
            <person name="Rogers Y.-H."/>
            <person name="Friedman R."/>
            <person name="Venter J.C."/>
        </authorList>
    </citation>
    <scope>NUCLEOTIDE SEQUENCE [LARGE SCALE GENOMIC DNA]</scope>
    <source>
        <strain evidence="2 3">23-P</strain>
    </source>
</reference>
<keyword evidence="1" id="KW-0812">Transmembrane</keyword>
<keyword evidence="1" id="KW-1133">Transmembrane helix</keyword>
<evidence type="ECO:0000256" key="1">
    <source>
        <dbReference type="SAM" id="Phobius"/>
    </source>
</evidence>
<feature type="transmembrane region" description="Helical" evidence="1">
    <location>
        <begin position="55"/>
        <end position="76"/>
    </location>
</feature>
<dbReference type="OrthoDB" id="6678638at2"/>
<dbReference type="AlphaFoldDB" id="A4BXQ6"/>
<dbReference type="EMBL" id="AAOG01000001">
    <property type="protein sequence ID" value="EAR13747.1"/>
    <property type="molecule type" value="Genomic_DNA"/>
</dbReference>
<organism evidence="2 3">
    <name type="scientific">Polaribacter irgensii 23-P</name>
    <dbReference type="NCBI Taxonomy" id="313594"/>
    <lineage>
        <taxon>Bacteria</taxon>
        <taxon>Pseudomonadati</taxon>
        <taxon>Bacteroidota</taxon>
        <taxon>Flavobacteriia</taxon>
        <taxon>Flavobacteriales</taxon>
        <taxon>Flavobacteriaceae</taxon>
    </lineage>
</organism>
<dbReference type="InterPro" id="IPR031709">
    <property type="entry name" value="PutAbiC"/>
</dbReference>
<sequence>MEQQKIKHKLKTNKKMMKKTKLIWMICFVLIIIITLALNWCFFYNDINRGTFGDMFGAANALFSGLAFAGIIYTILLQREDLKSTKEEFKIQQFETNLYNLINSHLKIVEQLGVKGDNGIYIKGREVFRIIYETKPQNKTSKESFDELDDLGHYFRNIYRILKIISREEFKGTEDEVKTRKYRYSNLLRSLLSNYELKSILFWCIQEDGKGLIKYINEYTLFKDLSKDLKDVSLHTKLEKEAFETPERFRHKLES</sequence>
<dbReference type="HOGENOM" id="CLU_1010673_0_0_10"/>
<comment type="caution">
    <text evidence="2">The sequence shown here is derived from an EMBL/GenBank/DDBJ whole genome shotgun (WGS) entry which is preliminary data.</text>
</comment>
<evidence type="ECO:0000313" key="2">
    <source>
        <dbReference type="EMBL" id="EAR13747.1"/>
    </source>
</evidence>
<keyword evidence="1" id="KW-0472">Membrane</keyword>
<dbReference type="eggNOG" id="ENOG50331HJ">
    <property type="taxonomic scope" value="Bacteria"/>
</dbReference>
<accession>A4BXQ6</accession>
<dbReference type="Proteomes" id="UP000003053">
    <property type="component" value="Unassembled WGS sequence"/>
</dbReference>
<feature type="transmembrane region" description="Helical" evidence="1">
    <location>
        <begin position="21"/>
        <end position="43"/>
    </location>
</feature>
<dbReference type="STRING" id="313594.PI23P_04597"/>
<dbReference type="Pfam" id="PF16872">
    <property type="entry name" value="putAbiC"/>
    <property type="match status" value="1"/>
</dbReference>
<proteinExistence type="predicted"/>
<protein>
    <recommendedName>
        <fullName evidence="4">Phage abortive infection protein</fullName>
    </recommendedName>
</protein>
<keyword evidence="3" id="KW-1185">Reference proteome</keyword>
<evidence type="ECO:0000313" key="3">
    <source>
        <dbReference type="Proteomes" id="UP000003053"/>
    </source>
</evidence>
<evidence type="ECO:0008006" key="4">
    <source>
        <dbReference type="Google" id="ProtNLM"/>
    </source>
</evidence>
<gene>
    <name evidence="2" type="ORF">PI23P_04597</name>
</gene>
<name>A4BXQ6_9FLAO</name>